<sequence>MSDFSGWVADCSGWVADFSSRAADFSGWVAIVVVFKDSGPDLRGFPRLPVDDGKVKWQVVK</sequence>
<evidence type="ECO:0000313" key="3">
    <source>
        <dbReference type="Proteomes" id="UP001304895"/>
    </source>
</evidence>
<proteinExistence type="predicted"/>
<evidence type="ECO:0000313" key="1">
    <source>
        <dbReference type="EMBL" id="KAK4137742.1"/>
    </source>
</evidence>
<organism evidence="2 3">
    <name type="scientific">Trichocladium antarcticum</name>
    <dbReference type="NCBI Taxonomy" id="1450529"/>
    <lineage>
        <taxon>Eukaryota</taxon>
        <taxon>Fungi</taxon>
        <taxon>Dikarya</taxon>
        <taxon>Ascomycota</taxon>
        <taxon>Pezizomycotina</taxon>
        <taxon>Sordariomycetes</taxon>
        <taxon>Sordariomycetidae</taxon>
        <taxon>Sordariales</taxon>
        <taxon>Chaetomiaceae</taxon>
        <taxon>Trichocladium</taxon>
    </lineage>
</organism>
<dbReference type="EMBL" id="MU853402">
    <property type="protein sequence ID" value="KAK4137742.1"/>
    <property type="molecule type" value="Genomic_DNA"/>
</dbReference>
<dbReference type="EMBL" id="MU853402">
    <property type="protein sequence ID" value="KAK4137744.1"/>
    <property type="molecule type" value="Genomic_DNA"/>
</dbReference>
<dbReference type="AlphaFoldDB" id="A0AAN6URP9"/>
<dbReference type="Proteomes" id="UP001304895">
    <property type="component" value="Unassembled WGS sequence"/>
</dbReference>
<accession>A0AAN6URP9</accession>
<comment type="caution">
    <text evidence="2">The sequence shown here is derived from an EMBL/GenBank/DDBJ whole genome shotgun (WGS) entry which is preliminary data.</text>
</comment>
<keyword evidence="3" id="KW-1185">Reference proteome</keyword>
<reference evidence="2" key="2">
    <citation type="submission" date="2023-05" db="EMBL/GenBank/DDBJ databases">
        <authorList>
            <consortium name="Lawrence Berkeley National Laboratory"/>
            <person name="Steindorff A."/>
            <person name="Hensen N."/>
            <person name="Bonometti L."/>
            <person name="Westerberg I."/>
            <person name="Brannstrom I.O."/>
            <person name="Guillou S."/>
            <person name="Cros-Aarteil S."/>
            <person name="Calhoun S."/>
            <person name="Haridas S."/>
            <person name="Kuo A."/>
            <person name="Mondo S."/>
            <person name="Pangilinan J."/>
            <person name="Riley R."/>
            <person name="Labutti K."/>
            <person name="Andreopoulos B."/>
            <person name="Lipzen A."/>
            <person name="Chen C."/>
            <person name="Yanf M."/>
            <person name="Daum C."/>
            <person name="Ng V."/>
            <person name="Clum A."/>
            <person name="Ohm R."/>
            <person name="Martin F."/>
            <person name="Silar P."/>
            <person name="Natvig D."/>
            <person name="Lalanne C."/>
            <person name="Gautier V."/>
            <person name="Ament-Velasquez S.L."/>
            <person name="Kruys A."/>
            <person name="Hutchinson M.I."/>
            <person name="Powell A.J."/>
            <person name="Barry K."/>
            <person name="Miller A.N."/>
            <person name="Grigoriev I.V."/>
            <person name="Debuchy R."/>
            <person name="Gladieux P."/>
            <person name="Thoren M.H."/>
            <person name="Johannesson H."/>
        </authorList>
    </citation>
    <scope>NUCLEOTIDE SEQUENCE</scope>
    <source>
        <strain evidence="2">CBS 123565</strain>
    </source>
</reference>
<name>A0AAN6URP9_9PEZI</name>
<evidence type="ECO:0000313" key="2">
    <source>
        <dbReference type="EMBL" id="KAK4137744.1"/>
    </source>
</evidence>
<gene>
    <name evidence="1" type="ORF">BT67DRAFT_438985</name>
    <name evidence="2" type="ORF">BT67DRAFT_438987</name>
</gene>
<protein>
    <submittedName>
        <fullName evidence="2">Uncharacterized protein</fullName>
    </submittedName>
</protein>
<reference evidence="2" key="1">
    <citation type="journal article" date="2023" name="Mol. Phylogenet. Evol.">
        <title>Genome-scale phylogeny and comparative genomics of the fungal order Sordariales.</title>
        <authorList>
            <person name="Hensen N."/>
            <person name="Bonometti L."/>
            <person name="Westerberg I."/>
            <person name="Brannstrom I.O."/>
            <person name="Guillou S."/>
            <person name="Cros-Aarteil S."/>
            <person name="Calhoun S."/>
            <person name="Haridas S."/>
            <person name="Kuo A."/>
            <person name="Mondo S."/>
            <person name="Pangilinan J."/>
            <person name="Riley R."/>
            <person name="LaButti K."/>
            <person name="Andreopoulos B."/>
            <person name="Lipzen A."/>
            <person name="Chen C."/>
            <person name="Yan M."/>
            <person name="Daum C."/>
            <person name="Ng V."/>
            <person name="Clum A."/>
            <person name="Steindorff A."/>
            <person name="Ohm R.A."/>
            <person name="Martin F."/>
            <person name="Silar P."/>
            <person name="Natvig D.O."/>
            <person name="Lalanne C."/>
            <person name="Gautier V."/>
            <person name="Ament-Velasquez S.L."/>
            <person name="Kruys A."/>
            <person name="Hutchinson M.I."/>
            <person name="Powell A.J."/>
            <person name="Barry K."/>
            <person name="Miller A.N."/>
            <person name="Grigoriev I.V."/>
            <person name="Debuchy R."/>
            <person name="Gladieux P."/>
            <person name="Hiltunen Thoren M."/>
            <person name="Johannesson H."/>
        </authorList>
    </citation>
    <scope>NUCLEOTIDE SEQUENCE</scope>
    <source>
        <strain evidence="2">CBS 123565</strain>
    </source>
</reference>